<reference evidence="1" key="2">
    <citation type="journal article" date="2015" name="Fish Shellfish Immunol.">
        <title>Early steps in the European eel (Anguilla anguilla)-Vibrio vulnificus interaction in the gills: Role of the RtxA13 toxin.</title>
        <authorList>
            <person name="Callol A."/>
            <person name="Pajuelo D."/>
            <person name="Ebbesson L."/>
            <person name="Teles M."/>
            <person name="MacKenzie S."/>
            <person name="Amaro C."/>
        </authorList>
    </citation>
    <scope>NUCLEOTIDE SEQUENCE</scope>
</reference>
<organism evidence="1">
    <name type="scientific">Anguilla anguilla</name>
    <name type="common">European freshwater eel</name>
    <name type="synonym">Muraena anguilla</name>
    <dbReference type="NCBI Taxonomy" id="7936"/>
    <lineage>
        <taxon>Eukaryota</taxon>
        <taxon>Metazoa</taxon>
        <taxon>Chordata</taxon>
        <taxon>Craniata</taxon>
        <taxon>Vertebrata</taxon>
        <taxon>Euteleostomi</taxon>
        <taxon>Actinopterygii</taxon>
        <taxon>Neopterygii</taxon>
        <taxon>Teleostei</taxon>
        <taxon>Anguilliformes</taxon>
        <taxon>Anguillidae</taxon>
        <taxon>Anguilla</taxon>
    </lineage>
</organism>
<accession>A0A0E9RYW7</accession>
<sequence>MLDSDKTWTPNTLNPPIPWMMQPSIAHSPLGLRATVSTGTVWIRSETTAWGL</sequence>
<name>A0A0E9RYW7_ANGAN</name>
<evidence type="ECO:0000313" key="1">
    <source>
        <dbReference type="EMBL" id="JAH33458.1"/>
    </source>
</evidence>
<protein>
    <submittedName>
        <fullName evidence="1">Uncharacterized protein</fullName>
    </submittedName>
</protein>
<dbReference type="EMBL" id="GBXM01075119">
    <property type="protein sequence ID" value="JAH33458.1"/>
    <property type="molecule type" value="Transcribed_RNA"/>
</dbReference>
<dbReference type="AlphaFoldDB" id="A0A0E9RYW7"/>
<reference evidence="1" key="1">
    <citation type="submission" date="2014-11" db="EMBL/GenBank/DDBJ databases">
        <authorList>
            <person name="Amaro Gonzalez C."/>
        </authorList>
    </citation>
    <scope>NUCLEOTIDE SEQUENCE</scope>
</reference>
<proteinExistence type="predicted"/>